<dbReference type="InterPro" id="IPR011335">
    <property type="entry name" value="Restrct_endonuc-II-like"/>
</dbReference>
<evidence type="ECO:0000313" key="2">
    <source>
        <dbReference type="EMBL" id="QTA85212.1"/>
    </source>
</evidence>
<dbReference type="CDD" id="cd06260">
    <property type="entry name" value="DUF820-like"/>
    <property type="match status" value="1"/>
</dbReference>
<dbReference type="Gene3D" id="3.90.1570.10">
    <property type="entry name" value="tt1808, chain A"/>
    <property type="match status" value="1"/>
</dbReference>
<gene>
    <name evidence="2" type="ORF">dnm_012170</name>
</gene>
<dbReference type="PANTHER" id="PTHR34107:SF4">
    <property type="entry name" value="SLL1222 PROTEIN"/>
    <property type="match status" value="1"/>
</dbReference>
<dbReference type="Proteomes" id="UP000663722">
    <property type="component" value="Chromosome"/>
</dbReference>
<keyword evidence="3" id="KW-1185">Reference proteome</keyword>
<evidence type="ECO:0000259" key="1">
    <source>
        <dbReference type="Pfam" id="PF05685"/>
    </source>
</evidence>
<dbReference type="SUPFAM" id="SSF52980">
    <property type="entry name" value="Restriction endonuclease-like"/>
    <property type="match status" value="1"/>
</dbReference>
<reference evidence="2" key="1">
    <citation type="journal article" date="2021" name="Microb. Physiol.">
        <title>Proteogenomic Insights into the Physiology of Marine, Sulfate-Reducing, Filamentous Desulfonema limicola and Desulfonema magnum.</title>
        <authorList>
            <person name="Schnaars V."/>
            <person name="Wohlbrand L."/>
            <person name="Scheve S."/>
            <person name="Hinrichs C."/>
            <person name="Reinhardt R."/>
            <person name="Rabus R."/>
        </authorList>
    </citation>
    <scope>NUCLEOTIDE SEQUENCE</scope>
    <source>
        <strain evidence="2">4be13</strain>
    </source>
</reference>
<sequence length="158" mass="18040">MNWQQVCEHPDLKDLPFRIELNERGQIIMSPVKVVHSACQGEIEYLLRTLVKTGKAMPECAISTRKGTKVADVVWASQERFEQIRYETECSVAPEICVEVLSDSNTDEEMNEKKQLYFENGAEEVWVCTQEGDMSFHNSGGELEASVRVPEFPKKIEI</sequence>
<proteinExistence type="predicted"/>
<accession>A0A975GKY5</accession>
<dbReference type="RefSeq" id="WP_207681354.1">
    <property type="nucleotide sequence ID" value="NZ_CP061800.1"/>
</dbReference>
<dbReference type="InterPro" id="IPR008538">
    <property type="entry name" value="Uma2"/>
</dbReference>
<dbReference type="Pfam" id="PF05685">
    <property type="entry name" value="Uma2"/>
    <property type="match status" value="1"/>
</dbReference>
<dbReference type="AlphaFoldDB" id="A0A975GKY5"/>
<dbReference type="EMBL" id="CP061800">
    <property type="protein sequence ID" value="QTA85212.1"/>
    <property type="molecule type" value="Genomic_DNA"/>
</dbReference>
<evidence type="ECO:0000313" key="3">
    <source>
        <dbReference type="Proteomes" id="UP000663722"/>
    </source>
</evidence>
<organism evidence="2 3">
    <name type="scientific">Desulfonema magnum</name>
    <dbReference type="NCBI Taxonomy" id="45655"/>
    <lineage>
        <taxon>Bacteria</taxon>
        <taxon>Pseudomonadati</taxon>
        <taxon>Thermodesulfobacteriota</taxon>
        <taxon>Desulfobacteria</taxon>
        <taxon>Desulfobacterales</taxon>
        <taxon>Desulfococcaceae</taxon>
        <taxon>Desulfonema</taxon>
    </lineage>
</organism>
<dbReference type="InterPro" id="IPR012296">
    <property type="entry name" value="Nuclease_put_TT1808"/>
</dbReference>
<dbReference type="PANTHER" id="PTHR34107">
    <property type="entry name" value="SLL0198 PROTEIN-RELATED"/>
    <property type="match status" value="1"/>
</dbReference>
<dbReference type="KEGG" id="dmm:dnm_012170"/>
<feature type="domain" description="Putative restriction endonuclease" evidence="1">
    <location>
        <begin position="15"/>
        <end position="129"/>
    </location>
</feature>
<protein>
    <submittedName>
        <fullName evidence="2">DUF820</fullName>
    </submittedName>
</protein>
<name>A0A975GKY5_9BACT</name>